<feature type="compositionally biased region" description="Polar residues" evidence="1">
    <location>
        <begin position="115"/>
        <end position="136"/>
    </location>
</feature>
<dbReference type="Proteomes" id="UP001219518">
    <property type="component" value="Unassembled WGS sequence"/>
</dbReference>
<evidence type="ECO:0000313" key="2">
    <source>
        <dbReference type="EMBL" id="KAK3909709.1"/>
    </source>
</evidence>
<comment type="caution">
    <text evidence="2">The sequence shown here is derived from an EMBL/GenBank/DDBJ whole genome shotgun (WGS) entry which is preliminary data.</text>
</comment>
<feature type="region of interest" description="Disordered" evidence="1">
    <location>
        <begin position="96"/>
        <end position="139"/>
    </location>
</feature>
<evidence type="ECO:0000313" key="3">
    <source>
        <dbReference type="Proteomes" id="UP001219518"/>
    </source>
</evidence>
<accession>A0AAE1L8I4</accession>
<protein>
    <submittedName>
        <fullName evidence="2">Hexon protein</fullName>
    </submittedName>
</protein>
<dbReference type="EMBL" id="JAHWGI010000108">
    <property type="protein sequence ID" value="KAK3909709.1"/>
    <property type="molecule type" value="Genomic_DNA"/>
</dbReference>
<reference evidence="2" key="2">
    <citation type="journal article" date="2023" name="BMC Genomics">
        <title>Pest status, molecular evolution, and epigenetic factors derived from the genome assembly of Frankliniella fusca, a thysanopteran phytovirus vector.</title>
        <authorList>
            <person name="Catto M.A."/>
            <person name="Labadie P.E."/>
            <person name="Jacobson A.L."/>
            <person name="Kennedy G.G."/>
            <person name="Srinivasan R."/>
            <person name="Hunt B.G."/>
        </authorList>
    </citation>
    <scope>NUCLEOTIDE SEQUENCE</scope>
    <source>
        <strain evidence="2">PL_HMW_Pooled</strain>
    </source>
</reference>
<organism evidence="2 3">
    <name type="scientific">Frankliniella fusca</name>
    <dbReference type="NCBI Taxonomy" id="407009"/>
    <lineage>
        <taxon>Eukaryota</taxon>
        <taxon>Metazoa</taxon>
        <taxon>Ecdysozoa</taxon>
        <taxon>Arthropoda</taxon>
        <taxon>Hexapoda</taxon>
        <taxon>Insecta</taxon>
        <taxon>Pterygota</taxon>
        <taxon>Neoptera</taxon>
        <taxon>Paraneoptera</taxon>
        <taxon>Thysanoptera</taxon>
        <taxon>Terebrantia</taxon>
        <taxon>Thripoidea</taxon>
        <taxon>Thripidae</taxon>
        <taxon>Frankliniella</taxon>
    </lineage>
</organism>
<keyword evidence="3" id="KW-1185">Reference proteome</keyword>
<evidence type="ECO:0000256" key="1">
    <source>
        <dbReference type="SAM" id="MobiDB-lite"/>
    </source>
</evidence>
<sequence length="221" mass="24203">MADDSVVGLPLTFVLPLLSDSSAAYFENNTLSSFRILLETPLRLPGKWEVALVEIILNPFNEEQEEGFAYSTSYRGLTDFDEYRVVSLPQVLDRIGHETSAPQTPSDGTGRGASPSPTQNTSARTTSPGFGETQRSGVHGPGEFHPIVLWTPDTTLLLDDFIQILRNSGLGEEAVARQLNAVPNPDSVNNTIDELFEQTASFQFDGEIIHYSHVDKPVVPV</sequence>
<gene>
    <name evidence="2" type="ORF">KUF71_019718</name>
</gene>
<dbReference type="AlphaFoldDB" id="A0AAE1L8I4"/>
<name>A0AAE1L8I4_9NEOP</name>
<proteinExistence type="predicted"/>
<reference evidence="2" key="1">
    <citation type="submission" date="2021-07" db="EMBL/GenBank/DDBJ databases">
        <authorList>
            <person name="Catto M.A."/>
            <person name="Jacobson A."/>
            <person name="Kennedy G."/>
            <person name="Labadie P."/>
            <person name="Hunt B.G."/>
            <person name="Srinivasan R."/>
        </authorList>
    </citation>
    <scope>NUCLEOTIDE SEQUENCE</scope>
    <source>
        <strain evidence="2">PL_HMW_Pooled</strain>
        <tissue evidence="2">Head</tissue>
    </source>
</reference>